<dbReference type="Proteomes" id="UP000095563">
    <property type="component" value="Unassembled WGS sequence"/>
</dbReference>
<dbReference type="SMART" id="SM00487">
    <property type="entry name" value="DEXDc"/>
    <property type="match status" value="1"/>
</dbReference>
<feature type="domain" description="Helicase C-terminal" evidence="19">
    <location>
        <begin position="221"/>
        <end position="364"/>
    </location>
</feature>
<keyword evidence="10" id="KW-0067">ATP-binding</keyword>
<dbReference type="Pfam" id="PF00270">
    <property type="entry name" value="DEAD"/>
    <property type="match status" value="1"/>
</dbReference>
<dbReference type="RefSeq" id="WP_055208057.1">
    <property type="nucleotide sequence ID" value="NZ_CZBO01000004.1"/>
</dbReference>
<evidence type="ECO:0000256" key="4">
    <source>
        <dbReference type="ARBA" id="ARBA00022723"/>
    </source>
</evidence>
<dbReference type="InterPro" id="IPR018982">
    <property type="entry name" value="RQC_domain"/>
</dbReference>
<dbReference type="InterPro" id="IPR002121">
    <property type="entry name" value="HRDC_dom"/>
</dbReference>
<protein>
    <recommendedName>
        <fullName evidence="16">DNA helicase RecQ</fullName>
        <ecNumber evidence="16">5.6.2.4</ecNumber>
    </recommendedName>
</protein>
<evidence type="ECO:0000256" key="8">
    <source>
        <dbReference type="ARBA" id="ARBA00022806"/>
    </source>
</evidence>
<dbReference type="NCBIfam" id="TIGR00614">
    <property type="entry name" value="recQ_fam"/>
    <property type="match status" value="1"/>
</dbReference>
<evidence type="ECO:0000256" key="6">
    <source>
        <dbReference type="ARBA" id="ARBA00022763"/>
    </source>
</evidence>
<dbReference type="Gene3D" id="3.40.50.300">
    <property type="entry name" value="P-loop containing nucleotide triphosphate hydrolases"/>
    <property type="match status" value="2"/>
</dbReference>
<keyword evidence="14" id="KW-0413">Isomerase</keyword>
<comment type="similarity">
    <text evidence="3">Belongs to the helicase family. RecQ subfamily.</text>
</comment>
<comment type="catalytic activity">
    <reaction evidence="15">
        <text>Couples ATP hydrolysis with the unwinding of duplex DNA by translocating in the 3'-5' direction.</text>
        <dbReference type="EC" id="5.6.2.4"/>
    </reaction>
</comment>
<dbReference type="SMART" id="SM00490">
    <property type="entry name" value="HELICc"/>
    <property type="match status" value="1"/>
</dbReference>
<keyword evidence="8 20" id="KW-0347">Helicase</keyword>
<dbReference type="GO" id="GO:0009432">
    <property type="term" value="P:SOS response"/>
    <property type="evidence" value="ECO:0007669"/>
    <property type="project" value="UniProtKB-UniRule"/>
</dbReference>
<evidence type="ECO:0000256" key="2">
    <source>
        <dbReference type="ARBA" id="ARBA00001947"/>
    </source>
</evidence>
<evidence type="ECO:0000256" key="9">
    <source>
        <dbReference type="ARBA" id="ARBA00022833"/>
    </source>
</evidence>
<organism evidence="20 21">
    <name type="scientific">Clostridium baratii</name>
    <dbReference type="NCBI Taxonomy" id="1561"/>
    <lineage>
        <taxon>Bacteria</taxon>
        <taxon>Bacillati</taxon>
        <taxon>Bacillota</taxon>
        <taxon>Clostridia</taxon>
        <taxon>Eubacteriales</taxon>
        <taxon>Clostridiaceae</taxon>
        <taxon>Clostridium</taxon>
    </lineage>
</organism>
<reference evidence="20 21" key="1">
    <citation type="submission" date="2015-09" db="EMBL/GenBank/DDBJ databases">
        <authorList>
            <consortium name="Pathogen Informatics"/>
        </authorList>
    </citation>
    <scope>NUCLEOTIDE SEQUENCE [LARGE SCALE GENOMIC DNA]</scope>
    <source>
        <strain evidence="20 21">2789STDY5834956</strain>
    </source>
</reference>
<evidence type="ECO:0000256" key="12">
    <source>
        <dbReference type="ARBA" id="ARBA00023172"/>
    </source>
</evidence>
<dbReference type="InterPro" id="IPR014001">
    <property type="entry name" value="Helicase_ATP-bd"/>
</dbReference>
<dbReference type="Pfam" id="PF09382">
    <property type="entry name" value="RQC"/>
    <property type="match status" value="1"/>
</dbReference>
<dbReference type="SMART" id="SM00956">
    <property type="entry name" value="RQC"/>
    <property type="match status" value="1"/>
</dbReference>
<dbReference type="InterPro" id="IPR001650">
    <property type="entry name" value="Helicase_C-like"/>
</dbReference>
<dbReference type="AlphaFoldDB" id="A0A174UCC2"/>
<dbReference type="InterPro" id="IPR044876">
    <property type="entry name" value="HRDC_dom_sf"/>
</dbReference>
<dbReference type="InterPro" id="IPR036390">
    <property type="entry name" value="WH_DNA-bd_sf"/>
</dbReference>
<keyword evidence="9" id="KW-0862">Zinc</keyword>
<evidence type="ECO:0000313" key="20">
    <source>
        <dbReference type="EMBL" id="CUQ17658.1"/>
    </source>
</evidence>
<evidence type="ECO:0000256" key="7">
    <source>
        <dbReference type="ARBA" id="ARBA00022801"/>
    </source>
</evidence>
<dbReference type="Gene3D" id="1.10.150.80">
    <property type="entry name" value="HRDC domain"/>
    <property type="match status" value="1"/>
</dbReference>
<dbReference type="SUPFAM" id="SSF46785">
    <property type="entry name" value="Winged helix' DNA-binding domain"/>
    <property type="match status" value="1"/>
</dbReference>
<evidence type="ECO:0000256" key="13">
    <source>
        <dbReference type="ARBA" id="ARBA00023204"/>
    </source>
</evidence>
<evidence type="ECO:0000313" key="21">
    <source>
        <dbReference type="Proteomes" id="UP000095563"/>
    </source>
</evidence>
<evidence type="ECO:0000256" key="11">
    <source>
        <dbReference type="ARBA" id="ARBA00023125"/>
    </source>
</evidence>
<dbReference type="Pfam" id="PF00271">
    <property type="entry name" value="Helicase_C"/>
    <property type="match status" value="1"/>
</dbReference>
<dbReference type="FunFam" id="3.40.50.300:FF:001389">
    <property type="entry name" value="ATP-dependent DNA helicase RecQ"/>
    <property type="match status" value="1"/>
</dbReference>
<keyword evidence="11" id="KW-0238">DNA-binding</keyword>
<evidence type="ECO:0000259" key="18">
    <source>
        <dbReference type="PROSITE" id="PS51192"/>
    </source>
</evidence>
<dbReference type="InterPro" id="IPR036388">
    <property type="entry name" value="WH-like_DNA-bd_sf"/>
</dbReference>
<gene>
    <name evidence="20" type="primary">recQ_3</name>
    <name evidence="20" type="ORF">ERS852568_02227</name>
</gene>
<evidence type="ECO:0000256" key="5">
    <source>
        <dbReference type="ARBA" id="ARBA00022741"/>
    </source>
</evidence>
<dbReference type="SUPFAM" id="SSF47819">
    <property type="entry name" value="HRDC-like"/>
    <property type="match status" value="1"/>
</dbReference>
<comment type="cofactor">
    <cofactor evidence="2">
        <name>Zn(2+)</name>
        <dbReference type="ChEBI" id="CHEBI:29105"/>
    </cofactor>
</comment>
<keyword evidence="12" id="KW-0233">DNA recombination</keyword>
<dbReference type="InterPro" id="IPR032284">
    <property type="entry name" value="RecQ_Zn-bd"/>
</dbReference>
<dbReference type="EMBL" id="CZBO01000004">
    <property type="protein sequence ID" value="CUQ17658.1"/>
    <property type="molecule type" value="Genomic_DNA"/>
</dbReference>
<dbReference type="EC" id="5.6.2.4" evidence="16"/>
<evidence type="ECO:0000256" key="16">
    <source>
        <dbReference type="NCBIfam" id="TIGR01389"/>
    </source>
</evidence>
<dbReference type="InterPro" id="IPR004589">
    <property type="entry name" value="DNA_helicase_ATP-dep_RecQ"/>
</dbReference>
<dbReference type="Gene3D" id="1.10.10.10">
    <property type="entry name" value="Winged helix-like DNA-binding domain superfamily/Winged helix DNA-binding domain"/>
    <property type="match status" value="1"/>
</dbReference>
<dbReference type="GO" id="GO:0046872">
    <property type="term" value="F:metal ion binding"/>
    <property type="evidence" value="ECO:0007669"/>
    <property type="project" value="UniProtKB-KW"/>
</dbReference>
<evidence type="ECO:0000259" key="19">
    <source>
        <dbReference type="PROSITE" id="PS51194"/>
    </source>
</evidence>
<feature type="domain" description="HRDC" evidence="17">
    <location>
        <begin position="514"/>
        <end position="590"/>
    </location>
</feature>
<dbReference type="GO" id="GO:0043590">
    <property type="term" value="C:bacterial nucleoid"/>
    <property type="evidence" value="ECO:0007669"/>
    <property type="project" value="TreeGrafter"/>
</dbReference>
<evidence type="ECO:0000256" key="1">
    <source>
        <dbReference type="ARBA" id="ARBA00001946"/>
    </source>
</evidence>
<dbReference type="PANTHER" id="PTHR13710">
    <property type="entry name" value="DNA HELICASE RECQ FAMILY MEMBER"/>
    <property type="match status" value="1"/>
</dbReference>
<dbReference type="PROSITE" id="PS51192">
    <property type="entry name" value="HELICASE_ATP_BIND_1"/>
    <property type="match status" value="1"/>
</dbReference>
<evidence type="ECO:0000259" key="17">
    <source>
        <dbReference type="PROSITE" id="PS50967"/>
    </source>
</evidence>
<evidence type="ECO:0000256" key="10">
    <source>
        <dbReference type="ARBA" id="ARBA00022840"/>
    </source>
</evidence>
<dbReference type="GO" id="GO:0016787">
    <property type="term" value="F:hydrolase activity"/>
    <property type="evidence" value="ECO:0007669"/>
    <property type="project" value="UniProtKB-KW"/>
</dbReference>
<dbReference type="GO" id="GO:0005737">
    <property type="term" value="C:cytoplasm"/>
    <property type="evidence" value="ECO:0007669"/>
    <property type="project" value="TreeGrafter"/>
</dbReference>
<feature type="domain" description="Helicase ATP-binding" evidence="18">
    <location>
        <begin position="28"/>
        <end position="197"/>
    </location>
</feature>
<dbReference type="InterPro" id="IPR006293">
    <property type="entry name" value="DNA_helicase_ATP-dep_RecQ_bac"/>
</dbReference>
<evidence type="ECO:0000256" key="14">
    <source>
        <dbReference type="ARBA" id="ARBA00023235"/>
    </source>
</evidence>
<dbReference type="GO" id="GO:0006310">
    <property type="term" value="P:DNA recombination"/>
    <property type="evidence" value="ECO:0007669"/>
    <property type="project" value="UniProtKB-UniRule"/>
</dbReference>
<dbReference type="PROSITE" id="PS50967">
    <property type="entry name" value="HRDC"/>
    <property type="match status" value="1"/>
</dbReference>
<dbReference type="GO" id="GO:0030894">
    <property type="term" value="C:replisome"/>
    <property type="evidence" value="ECO:0007669"/>
    <property type="project" value="TreeGrafter"/>
</dbReference>
<dbReference type="Pfam" id="PF00570">
    <property type="entry name" value="HRDC"/>
    <property type="match status" value="1"/>
</dbReference>
<dbReference type="GO" id="GO:0006281">
    <property type="term" value="P:DNA repair"/>
    <property type="evidence" value="ECO:0007669"/>
    <property type="project" value="UniProtKB-KW"/>
</dbReference>
<dbReference type="SMART" id="SM00341">
    <property type="entry name" value="HRDC"/>
    <property type="match status" value="1"/>
</dbReference>
<dbReference type="PROSITE" id="PS51194">
    <property type="entry name" value="HELICASE_CTER"/>
    <property type="match status" value="1"/>
</dbReference>
<keyword evidence="7 20" id="KW-0378">Hydrolase</keyword>
<dbReference type="PANTHER" id="PTHR13710:SF105">
    <property type="entry name" value="ATP-DEPENDENT DNA HELICASE Q1"/>
    <property type="match status" value="1"/>
</dbReference>
<dbReference type="CDD" id="cd17920">
    <property type="entry name" value="DEXHc_RecQ"/>
    <property type="match status" value="1"/>
</dbReference>
<evidence type="ECO:0000256" key="15">
    <source>
        <dbReference type="ARBA" id="ARBA00034617"/>
    </source>
</evidence>
<dbReference type="Pfam" id="PF16124">
    <property type="entry name" value="RecQ_Zn_bind"/>
    <property type="match status" value="1"/>
</dbReference>
<name>A0A174UCC2_9CLOT</name>
<dbReference type="GO" id="GO:0009378">
    <property type="term" value="F:four-way junction helicase activity"/>
    <property type="evidence" value="ECO:0007669"/>
    <property type="project" value="TreeGrafter"/>
</dbReference>
<comment type="cofactor">
    <cofactor evidence="1">
        <name>Mg(2+)</name>
        <dbReference type="ChEBI" id="CHEBI:18420"/>
    </cofactor>
</comment>
<accession>A0A174UCC2</accession>
<dbReference type="GO" id="GO:0006260">
    <property type="term" value="P:DNA replication"/>
    <property type="evidence" value="ECO:0007669"/>
    <property type="project" value="InterPro"/>
</dbReference>
<keyword evidence="13" id="KW-0234">DNA repair</keyword>
<dbReference type="NCBIfam" id="TIGR01389">
    <property type="entry name" value="recQ"/>
    <property type="match status" value="1"/>
</dbReference>
<keyword evidence="5" id="KW-0547">Nucleotide-binding</keyword>
<dbReference type="InterPro" id="IPR010997">
    <property type="entry name" value="HRDC-like_sf"/>
</dbReference>
<keyword evidence="4" id="KW-0479">Metal-binding</keyword>
<sequence length="590" mass="68744">MNNTQRAYYALKKFYGYDSFREGQLEIINKILNKIDSFILMPTGGGKSICYQIPSIIFDGITLVISPLISLMKDQVDSLKESGINGIYINSSLKSEEIKEILKDASLGLYKIIYISPERLESNYFNNMIKDLNISHIAIDEAHCVSEWGHDFRKSYRYIKPFYESLRNRPVISAFTATATKEVREDAIKLLGLNNPYKYLGDINRSNLNISVLKEVDKEEELKNIIRSHEDESGIVYCTSRKEVDIIYNRLADIGYSVLKYHAGMKEEDKEKSQEDFLFERKNVMIATNAFGMGIDKSNVRFIVHASIPKNLETYYQEIGRGGRDGEKCDCYLFYSRDDIRRVEFLINKSSGINRREIALRKLQEMIEYAESKECYRNYLLKYFGNKYIIDFCNNCSNCLNSDDIKDFTREAQIILSTIFRTRERFGVSVLIDILRGIKGPKVINYELDKVTTYGLMKEYSSNFIKSIIKNLLELKYIDLKPGTYSMLILNNRSIKVLKSEEKVFMKIKKMEDEVINKDIYNALKSWRKIKAIKENIRPYIIFSDRTLIDISNIKPYDTESLMNIRGMGEKKLQKYGEEILELIRDMDKN</sequence>
<proteinExistence type="inferred from homology"/>
<evidence type="ECO:0000256" key="3">
    <source>
        <dbReference type="ARBA" id="ARBA00005446"/>
    </source>
</evidence>
<dbReference type="SUPFAM" id="SSF52540">
    <property type="entry name" value="P-loop containing nucleoside triphosphate hydrolases"/>
    <property type="match status" value="1"/>
</dbReference>
<dbReference type="InterPro" id="IPR027417">
    <property type="entry name" value="P-loop_NTPase"/>
</dbReference>
<keyword evidence="6" id="KW-0227">DNA damage</keyword>
<dbReference type="InterPro" id="IPR011545">
    <property type="entry name" value="DEAD/DEAH_box_helicase_dom"/>
</dbReference>
<dbReference type="GO" id="GO:0005524">
    <property type="term" value="F:ATP binding"/>
    <property type="evidence" value="ECO:0007669"/>
    <property type="project" value="UniProtKB-KW"/>
</dbReference>
<dbReference type="GO" id="GO:0043138">
    <property type="term" value="F:3'-5' DNA helicase activity"/>
    <property type="evidence" value="ECO:0007669"/>
    <property type="project" value="UniProtKB-EC"/>
</dbReference>
<dbReference type="GO" id="GO:0003677">
    <property type="term" value="F:DNA binding"/>
    <property type="evidence" value="ECO:0007669"/>
    <property type="project" value="UniProtKB-KW"/>
</dbReference>